<dbReference type="STRING" id="688867.SAMN05660236_0816"/>
<evidence type="ECO:0000313" key="3">
    <source>
        <dbReference type="EMBL" id="SKC47013.1"/>
    </source>
</evidence>
<keyword evidence="1" id="KW-0732">Signal</keyword>
<dbReference type="RefSeq" id="WP_079685408.1">
    <property type="nucleotide sequence ID" value="NZ_FUZU01000001.1"/>
</dbReference>
<dbReference type="PANTHER" id="PTHR47199:SF2">
    <property type="entry name" value="PHOTOSYSTEM II STABILITY_ASSEMBLY FACTOR HCF136, CHLOROPLASTIC"/>
    <property type="match status" value="1"/>
</dbReference>
<dbReference type="InterPro" id="IPR026444">
    <property type="entry name" value="Secre_tail"/>
</dbReference>
<organism evidence="3 4">
    <name type="scientific">Ohtaekwangia koreensis</name>
    <dbReference type="NCBI Taxonomy" id="688867"/>
    <lineage>
        <taxon>Bacteria</taxon>
        <taxon>Pseudomonadati</taxon>
        <taxon>Bacteroidota</taxon>
        <taxon>Cytophagia</taxon>
        <taxon>Cytophagales</taxon>
        <taxon>Fulvivirgaceae</taxon>
        <taxon>Ohtaekwangia</taxon>
    </lineage>
</organism>
<accession>A0A1T5J705</accession>
<feature type="signal peptide" evidence="1">
    <location>
        <begin position="1"/>
        <end position="29"/>
    </location>
</feature>
<feature type="chain" id="PRO_5013205222" evidence="1">
    <location>
        <begin position="30"/>
        <end position="1131"/>
    </location>
</feature>
<evidence type="ECO:0000313" key="4">
    <source>
        <dbReference type="Proteomes" id="UP000190961"/>
    </source>
</evidence>
<keyword evidence="4" id="KW-1185">Reference proteome</keyword>
<dbReference type="EMBL" id="FUZU01000001">
    <property type="protein sequence ID" value="SKC47013.1"/>
    <property type="molecule type" value="Genomic_DNA"/>
</dbReference>
<dbReference type="InterPro" id="IPR015943">
    <property type="entry name" value="WD40/YVTN_repeat-like_dom_sf"/>
</dbReference>
<dbReference type="Gene3D" id="2.130.10.10">
    <property type="entry name" value="YVTN repeat-like/Quinoprotein amine dehydrogenase"/>
    <property type="match status" value="4"/>
</dbReference>
<reference evidence="3 4" key="1">
    <citation type="submission" date="2017-02" db="EMBL/GenBank/DDBJ databases">
        <authorList>
            <person name="Peterson S.W."/>
        </authorList>
    </citation>
    <scope>NUCLEOTIDE SEQUENCE [LARGE SCALE GENOMIC DNA]</scope>
    <source>
        <strain evidence="3 4">DSM 25262</strain>
    </source>
</reference>
<dbReference type="OrthoDB" id="9757809at2"/>
<name>A0A1T5J705_9BACT</name>
<dbReference type="NCBIfam" id="TIGR04183">
    <property type="entry name" value="Por_Secre_tail"/>
    <property type="match status" value="1"/>
</dbReference>
<dbReference type="SUPFAM" id="SSF110296">
    <property type="entry name" value="Oligoxyloglucan reducing end-specific cellobiohydrolase"/>
    <property type="match status" value="2"/>
</dbReference>
<proteinExistence type="predicted"/>
<dbReference type="PANTHER" id="PTHR47199">
    <property type="entry name" value="PHOTOSYSTEM II STABILITY/ASSEMBLY FACTOR HCF136, CHLOROPLASTIC"/>
    <property type="match status" value="1"/>
</dbReference>
<dbReference type="Pfam" id="PF18962">
    <property type="entry name" value="Por_Secre_tail"/>
    <property type="match status" value="1"/>
</dbReference>
<dbReference type="AlphaFoldDB" id="A0A1T5J705"/>
<evidence type="ECO:0000259" key="2">
    <source>
        <dbReference type="Pfam" id="PF18962"/>
    </source>
</evidence>
<sequence>MKSKQQIQKTYRLCILLSLIISLPQIAVAQWEKFQLFDETVIYKSIHVAADTFYVSGANGLYGTFDAGNTWIKHNLEGYVTLNDINFFNSKEGVGVGDIGGNSAITMKTFNGGETWTITYVNNNGTPLREINDVEFIDKLNGYAVGRNKIVIKTTDGGNTWTNVNPIAENNNTGIKMTAVNQGYIVSQNFIQGFDGQSITGTKLNGSQLVDLKVIDDKNLIAASGTKISKSSNGGDTWTHFTFPYSQINAMFVLSPQNIYLGTDNGVYISTDGGVSWEIFKETQGTTINTIAINPDGKGLALSSYGDAFKTDNFGGVSVPIVSFDLIQKQYCNASSLIFTATNTRDNYSYQWLIKDQLVSTKALDSARFTTSTSSTLSLVCSNGLASDTLTKTIDVGIIEVKANAGSDVHACSNEPIRLVATGGVWGSNFNWTPSTGLSNPNILTPVATNLNTIEYVFSASYGSCVSRDTLVIFRSPPVTRFDFKKMNIDTPGWIAGIQMADENIGYALGQQDLYKTTDGGMNWSKTFHMTTFSTGSYGDVEFLSEDVGYFGSVDLYKTTDGGKTAGQLDVRGVHDIEFLNADVGYIASFSFTGESGTILRTVDGGKTWTEVYSQRGQILKIKCFPSGRCVATGYNNYNVIFLYSDNGITWQNAVYPDTISALESNTDKVDISFVDDTTGYAGGGAYIWKTMDGGKSWKLDSQLNIALDDRVAGLVPSQITFIDDQNGFATCWQPGLLFRTVNGGGCWENLGQIGDARLINKLYISKNKKIFIGANGPSFASQSIYQADFLLPLKKDQTIEFSIQTPKTLLAAPFKLGAVASSTLPVTYEVSDNSIASISGDVLTPKNPGVVQITAKQVGNDSFNPALPVSRSLTIIKVPQDISFTLASQKLVTDPPFDLVGSSSSGLPLAYFTSDESVISISGDRATIKKAGTVQITAKQGGDDIFDVATPVIQNLEVKKLQQSIIFDLPSKQYGDPDFALDARSDSGIPITYSIDNYSVVDLINGNMIRIKSGGNTNITATAQSTSIYYEASVTKNLEISAVTGIEESTLDISVIYPNPADRVVVINLAEFTNSTVTISVHDMFGRDLFIITTTATEKIPLDISNFQSGIYFVKIIHKNETNILKFIKR</sequence>
<gene>
    <name evidence="3" type="ORF">SAMN05660236_0816</name>
</gene>
<feature type="domain" description="Secretion system C-terminal sorting" evidence="2">
    <location>
        <begin position="1057"/>
        <end position="1129"/>
    </location>
</feature>
<dbReference type="Proteomes" id="UP000190961">
    <property type="component" value="Unassembled WGS sequence"/>
</dbReference>
<protein>
    <submittedName>
        <fullName evidence="3">Por secretion system C-terminal sorting domain-containing protein</fullName>
    </submittedName>
</protein>
<evidence type="ECO:0000256" key="1">
    <source>
        <dbReference type="SAM" id="SignalP"/>
    </source>
</evidence>